<feature type="transmembrane region" description="Helical" evidence="6">
    <location>
        <begin position="779"/>
        <end position="801"/>
    </location>
</feature>
<dbReference type="eggNOG" id="COG3127">
    <property type="taxonomic scope" value="Bacteria"/>
</dbReference>
<comment type="caution">
    <text evidence="8">The sequence shown here is derived from an EMBL/GenBank/DDBJ whole genome shotgun (WGS) entry which is preliminary data.</text>
</comment>
<dbReference type="Proteomes" id="UP000004291">
    <property type="component" value="Chromosome"/>
</dbReference>
<reference evidence="8 9" key="1">
    <citation type="submission" date="2007-10" db="EMBL/GenBank/DDBJ databases">
        <authorList>
            <person name="Wagner-Dobler I."/>
            <person name="Ferriera S."/>
            <person name="Johnson J."/>
            <person name="Kravitz S."/>
            <person name="Beeson K."/>
            <person name="Sutton G."/>
            <person name="Rogers Y.-H."/>
            <person name="Friedman R."/>
            <person name="Frazier M."/>
            <person name="Venter J.C."/>
        </authorList>
    </citation>
    <scope>NUCLEOTIDE SEQUENCE [LARGE SCALE GENOMIC DNA]</scope>
    <source>
        <strain evidence="8 9">DFL-43</strain>
    </source>
</reference>
<organism evidence="8 9">
    <name type="scientific">Hoeflea phototrophica (strain DSM 17068 / NCIMB 14078 / DFL-43)</name>
    <dbReference type="NCBI Taxonomy" id="411684"/>
    <lineage>
        <taxon>Bacteria</taxon>
        <taxon>Pseudomonadati</taxon>
        <taxon>Pseudomonadota</taxon>
        <taxon>Alphaproteobacteria</taxon>
        <taxon>Hyphomicrobiales</taxon>
        <taxon>Rhizobiaceae</taxon>
        <taxon>Hoeflea</taxon>
    </lineage>
</organism>
<sequence>MAAPNQFRLGLAVRLALRELRGGLSGFYIFLACVALGTAAIAGVNSVSQMMTGSIASEGRTILGGDIRFESENQPFSEAESSFIEDLGDVSTGANLRTMARTQDGSDQSLVELRAVDGAYPLYGSFQASPDMPLETIFEERDGVFGAATAQILLDRLGLSLGDEVLVGQARFELRAIIVTEPDSLSEGFGFAPRFLISRSSLDAAGLIRPGSLIEYSYRVRVDGGASAGQLANIRADLREQFPETGLEVRTSRNAAPALTRNIERFSQFLTLVGLTALIVGGVGIANSVRAWLDGKRGVIATLKCVGAPSRLVVAIYLIQVMLIAGFGVFLGLLLGLATPFFAAGALSGVIPVAVQASVYPASLIIAAGFGLMTAFAFAVLPLGRAGEVPATALFRQQSFEGGGLPRWPYLLAAGVTLVALCAAAIWFADDRGIASVFVAAVVVAFGVLRLVGFAVQAIARKVPAVRSTPLRLAIGNIHRPGALTPSVVLSLGLGLALLVTLALIDTNLRRELSGNLPDRAPNFFFVDIQSSEIDGFENILSEVAPEGKVIKVPMLRGRILELKGEPVNEDNVPAEARWVLRGDRGVTYTKNLPENSRLSAGEWWAPDHQGEPLVSFSSEEAGELGLSVGDTITVSVLGRSIVARIANLRDVEWESLSINFVMVFSPNTFAGAPHSWMATLQDPDATAAEEGEVLRAVTQAYPTITSVRVKDALELANRVVGQIGIAIRAAALVALIASVLVLAGALAAGNRSRIHDAVVLKTLGATRVTLIRAYVYEYGLLGLATAVFALAFGAVASWFVVSRIMTLPSSFMPDIAAATLVGALVVTVGIGLLGTWRVLGQKAAPVLREL</sequence>
<feature type="transmembrane region" description="Helical" evidence="6">
    <location>
        <begin position="341"/>
        <end position="359"/>
    </location>
</feature>
<keyword evidence="4 6" id="KW-1133">Transmembrane helix</keyword>
<dbReference type="STRING" id="411684.HPDFL43_18197"/>
<proteinExistence type="predicted"/>
<evidence type="ECO:0000313" key="8">
    <source>
        <dbReference type="EMBL" id="EDQ35152.1"/>
    </source>
</evidence>
<dbReference type="RefSeq" id="WP_007199383.1">
    <property type="nucleotide sequence ID" value="NZ_CM002917.1"/>
</dbReference>
<feature type="transmembrane region" description="Helical" evidence="6">
    <location>
        <begin position="269"/>
        <end position="292"/>
    </location>
</feature>
<accession>A9CU58</accession>
<keyword evidence="9" id="KW-1185">Reference proteome</keyword>
<dbReference type="Pfam" id="PF02687">
    <property type="entry name" value="FtsX"/>
    <property type="match status" value="2"/>
</dbReference>
<feature type="domain" description="ABC3 transporter permease C-terminal" evidence="7">
    <location>
        <begin position="273"/>
        <end position="386"/>
    </location>
</feature>
<dbReference type="InterPro" id="IPR038766">
    <property type="entry name" value="Membrane_comp_ABC_pdt"/>
</dbReference>
<keyword evidence="2" id="KW-1003">Cell membrane</keyword>
<dbReference type="HOGENOM" id="CLU_009475_3_1_5"/>
<evidence type="ECO:0000256" key="6">
    <source>
        <dbReference type="SAM" id="Phobius"/>
    </source>
</evidence>
<dbReference type="GO" id="GO:0005886">
    <property type="term" value="C:plasma membrane"/>
    <property type="evidence" value="ECO:0007669"/>
    <property type="project" value="UniProtKB-SubCell"/>
</dbReference>
<comment type="subcellular location">
    <subcellularLocation>
        <location evidence="1">Cell membrane</location>
        <topology evidence="1">Multi-pass membrane protein</topology>
    </subcellularLocation>
</comment>
<evidence type="ECO:0000256" key="4">
    <source>
        <dbReference type="ARBA" id="ARBA00022989"/>
    </source>
</evidence>
<name>A9CU58_HOEPD</name>
<dbReference type="PANTHER" id="PTHR30287">
    <property type="entry name" value="MEMBRANE COMPONENT OF PREDICTED ABC SUPERFAMILY METABOLITE UPTAKE TRANSPORTER"/>
    <property type="match status" value="1"/>
</dbReference>
<feature type="transmembrane region" description="Helical" evidence="6">
    <location>
        <begin position="365"/>
        <end position="387"/>
    </location>
</feature>
<feature type="transmembrane region" description="Helical" evidence="6">
    <location>
        <begin position="312"/>
        <end position="334"/>
    </location>
</feature>
<feature type="transmembrane region" description="Helical" evidence="6">
    <location>
        <begin position="816"/>
        <end position="840"/>
    </location>
</feature>
<evidence type="ECO:0000259" key="7">
    <source>
        <dbReference type="Pfam" id="PF02687"/>
    </source>
</evidence>
<evidence type="ECO:0000256" key="3">
    <source>
        <dbReference type="ARBA" id="ARBA00022692"/>
    </source>
</evidence>
<dbReference type="PANTHER" id="PTHR30287:SF1">
    <property type="entry name" value="INNER MEMBRANE PROTEIN"/>
    <property type="match status" value="1"/>
</dbReference>
<feature type="transmembrane region" description="Helical" evidence="6">
    <location>
        <begin position="27"/>
        <end position="47"/>
    </location>
</feature>
<feature type="transmembrane region" description="Helical" evidence="6">
    <location>
        <begin position="408"/>
        <end position="428"/>
    </location>
</feature>
<reference evidence="8 9" key="2">
    <citation type="submission" date="2012-06" db="EMBL/GenBank/DDBJ databases">
        <authorList>
            <person name="Fiebig A."/>
        </authorList>
    </citation>
    <scope>NUCLEOTIDE SEQUENCE [LARGE SCALE GENOMIC DNA]</scope>
    <source>
        <strain evidence="8 9">DFL-43</strain>
    </source>
</reference>
<feature type="transmembrane region" description="Helical" evidence="6">
    <location>
        <begin position="726"/>
        <end position="749"/>
    </location>
</feature>
<feature type="transmembrane region" description="Helical" evidence="6">
    <location>
        <begin position="434"/>
        <end position="460"/>
    </location>
</feature>
<dbReference type="AlphaFoldDB" id="A9CU58"/>
<keyword evidence="3 6" id="KW-0812">Transmembrane</keyword>
<evidence type="ECO:0000256" key="1">
    <source>
        <dbReference type="ARBA" id="ARBA00004651"/>
    </source>
</evidence>
<feature type="transmembrane region" description="Helical" evidence="6">
    <location>
        <begin position="481"/>
        <end position="505"/>
    </location>
</feature>
<dbReference type="InterPro" id="IPR003838">
    <property type="entry name" value="ABC3_permease_C"/>
</dbReference>
<dbReference type="OrthoDB" id="9775544at2"/>
<protein>
    <submittedName>
        <fullName evidence="8">Putative ABC-type transport system involved in lysophospholipase L1 biosynthesis, permease component</fullName>
    </submittedName>
</protein>
<gene>
    <name evidence="8" type="ORF">HPDFL43_18197</name>
</gene>
<feature type="domain" description="ABC3 transporter permease C-terminal" evidence="7">
    <location>
        <begin position="731"/>
        <end position="842"/>
    </location>
</feature>
<dbReference type="EMBL" id="ABIA03000005">
    <property type="protein sequence ID" value="EDQ35152.1"/>
    <property type="molecule type" value="Genomic_DNA"/>
</dbReference>
<evidence type="ECO:0000256" key="5">
    <source>
        <dbReference type="ARBA" id="ARBA00023136"/>
    </source>
</evidence>
<evidence type="ECO:0000313" key="9">
    <source>
        <dbReference type="Proteomes" id="UP000004291"/>
    </source>
</evidence>
<evidence type="ECO:0000256" key="2">
    <source>
        <dbReference type="ARBA" id="ARBA00022475"/>
    </source>
</evidence>
<keyword evidence="5 6" id="KW-0472">Membrane</keyword>